<dbReference type="EMBL" id="CP063144">
    <property type="protein sequence ID" value="QOR94987.1"/>
    <property type="molecule type" value="Genomic_DNA"/>
</dbReference>
<dbReference type="GO" id="GO:0016787">
    <property type="term" value="F:hydrolase activity"/>
    <property type="evidence" value="ECO:0007669"/>
    <property type="project" value="UniProtKB-KW"/>
</dbReference>
<dbReference type="Pfam" id="PF04167">
    <property type="entry name" value="DUF402"/>
    <property type="match status" value="1"/>
</dbReference>
<evidence type="ECO:0000259" key="2">
    <source>
        <dbReference type="Pfam" id="PF04167"/>
    </source>
</evidence>
<gene>
    <name evidence="3" type="ORF">IMZ38_03565</name>
</gene>
<dbReference type="InterPro" id="IPR035930">
    <property type="entry name" value="FomD-like_sf"/>
</dbReference>
<dbReference type="Gene3D" id="2.40.380.10">
    <property type="entry name" value="FomD-like"/>
    <property type="match status" value="1"/>
</dbReference>
<dbReference type="PANTHER" id="PTHR39159:SF1">
    <property type="entry name" value="UPF0374 PROTEIN YGAC"/>
    <property type="match status" value="1"/>
</dbReference>
<dbReference type="SUPFAM" id="SSF159234">
    <property type="entry name" value="FomD-like"/>
    <property type="match status" value="1"/>
</dbReference>
<dbReference type="RefSeq" id="WP_193436783.1">
    <property type="nucleotide sequence ID" value="NZ_CP063144.1"/>
</dbReference>
<protein>
    <submittedName>
        <fullName evidence="3">DUF402 domain-containing protein</fullName>
    </submittedName>
</protein>
<proteinExistence type="predicted"/>
<sequence length="485" mass="54006">MTKVRVRGIYATALSHLFLKHGYRIVQPSEVIANRLNIGFDNSPPDATVKDAEDDSVLIIGKPSEARSIFDLLSGSLKFVFRKASRIEVNSIYLGRVEKTVPGACVVDVGDFKGVLRDCKGLSVNDKVIVGVSKPSWSEGELVELTREFKMLGDFVSLIHGNPRIVFSEYIRDRVLKNKLSAIALSKLIGSGLGVKFRSSARFADPRDVEAEIDALLEEYKRLMEVAKSVGNPCRLRTGEFIGLISLTSIAKKILDHERRAVTPTMPGHHELKNLGFGDELDLVENLAGKGCSLSLVGGSLREWIIRKISETKRFRILHYSPVKGVRELTPGFLEHYKLVQGRACLVLERVFTSEGVYDGLGIEKLPGDRDLLIIKEGSYVISHNYFRNGNWLGSYININTPPELAPGIVKYHDLVVDVVVKPGENPVVIDLEQLSFLKTREVVSEHLYVLAERVADMVIKNPEAYVCENYREPEKCLATDSSNT</sequence>
<name>A0A7M1UTG0_9CREN</name>
<dbReference type="AlphaFoldDB" id="A0A7M1UTG0"/>
<reference evidence="3 4" key="1">
    <citation type="submission" date="2020-10" db="EMBL/GenBank/DDBJ databases">
        <title>Complete genome sequence of Thermosphaera aggregans strain 3507.</title>
        <authorList>
            <person name="Zayulina K.S."/>
            <person name="Elcheninov A.G."/>
            <person name="Toshchakov S.V."/>
            <person name="Kublanov I.V."/>
            <person name="Kochetkova T.V."/>
        </authorList>
    </citation>
    <scope>NUCLEOTIDE SEQUENCE [LARGE SCALE GENOMIC DNA]</scope>
    <source>
        <strain evidence="3 4">3507</strain>
    </source>
</reference>
<evidence type="ECO:0000256" key="1">
    <source>
        <dbReference type="ARBA" id="ARBA00022801"/>
    </source>
</evidence>
<evidence type="ECO:0000313" key="4">
    <source>
        <dbReference type="Proteomes" id="UP000593766"/>
    </source>
</evidence>
<accession>A0A7M1UTG0</accession>
<dbReference type="GeneID" id="59454465"/>
<dbReference type="OrthoDB" id="84798at2157"/>
<dbReference type="KEGG" id="tcs:IMZ38_03565"/>
<dbReference type="PANTHER" id="PTHR39159">
    <property type="match status" value="1"/>
</dbReference>
<dbReference type="InterPro" id="IPR007295">
    <property type="entry name" value="DUF402"/>
</dbReference>
<dbReference type="Proteomes" id="UP000593766">
    <property type="component" value="Chromosome"/>
</dbReference>
<organism evidence="3 4">
    <name type="scientific">Thermosphaera chiliense</name>
    <dbReference type="NCBI Taxonomy" id="3402707"/>
    <lineage>
        <taxon>Archaea</taxon>
        <taxon>Thermoproteota</taxon>
        <taxon>Thermoprotei</taxon>
        <taxon>Desulfurococcales</taxon>
        <taxon>Desulfurococcaceae</taxon>
        <taxon>Thermosphaera</taxon>
    </lineage>
</organism>
<evidence type="ECO:0000313" key="3">
    <source>
        <dbReference type="EMBL" id="QOR94987.1"/>
    </source>
</evidence>
<feature type="domain" description="DUF402" evidence="2">
    <location>
        <begin position="329"/>
        <end position="465"/>
    </location>
</feature>
<dbReference type="InterPro" id="IPR050212">
    <property type="entry name" value="Ntdp-like"/>
</dbReference>
<keyword evidence="4" id="KW-1185">Reference proteome</keyword>
<keyword evidence="1" id="KW-0378">Hydrolase</keyword>